<evidence type="ECO:0000313" key="3">
    <source>
        <dbReference type="Proteomes" id="UP001432027"/>
    </source>
</evidence>
<accession>A0AAV5T6N9</accession>
<dbReference type="Proteomes" id="UP001432027">
    <property type="component" value="Unassembled WGS sequence"/>
</dbReference>
<proteinExistence type="predicted"/>
<feature type="region of interest" description="Disordered" evidence="1">
    <location>
        <begin position="115"/>
        <end position="136"/>
    </location>
</feature>
<evidence type="ECO:0000256" key="1">
    <source>
        <dbReference type="SAM" id="MobiDB-lite"/>
    </source>
</evidence>
<sequence length="183" mass="19935">EGEGEGEETRLAILHFKDDLDTLYKTAHFNLSVRPDAMEEVAEKFRNLLCYAWSAGAPLDPSTAQSQPLPTREASQNEDGSTPPSLASLKRSATSPTGNAAATVIAKMAKMSDVSSRMAGGGDRGGSSEECGSRSDVKSVEEYRKVAKFFEEVASTVYRMDQPKRARLMRLITDIIELTAQEN</sequence>
<keyword evidence="3" id="KW-1185">Reference proteome</keyword>
<feature type="region of interest" description="Disordered" evidence="1">
    <location>
        <begin position="60"/>
        <end position="101"/>
    </location>
</feature>
<dbReference type="EMBL" id="BTSX01000003">
    <property type="protein sequence ID" value="GMS89828.1"/>
    <property type="molecule type" value="Genomic_DNA"/>
</dbReference>
<evidence type="ECO:0000313" key="2">
    <source>
        <dbReference type="EMBL" id="GMS89828.1"/>
    </source>
</evidence>
<feature type="compositionally biased region" description="Polar residues" evidence="1">
    <location>
        <begin position="62"/>
        <end position="100"/>
    </location>
</feature>
<gene>
    <name evidence="2" type="ORF">PENTCL1PPCAC_12003</name>
</gene>
<feature type="non-terminal residue" evidence="2">
    <location>
        <position position="1"/>
    </location>
</feature>
<organism evidence="2 3">
    <name type="scientific">Pristionchus entomophagus</name>
    <dbReference type="NCBI Taxonomy" id="358040"/>
    <lineage>
        <taxon>Eukaryota</taxon>
        <taxon>Metazoa</taxon>
        <taxon>Ecdysozoa</taxon>
        <taxon>Nematoda</taxon>
        <taxon>Chromadorea</taxon>
        <taxon>Rhabditida</taxon>
        <taxon>Rhabditina</taxon>
        <taxon>Diplogasteromorpha</taxon>
        <taxon>Diplogasteroidea</taxon>
        <taxon>Neodiplogasteridae</taxon>
        <taxon>Pristionchus</taxon>
    </lineage>
</organism>
<comment type="caution">
    <text evidence="2">The sequence shown here is derived from an EMBL/GenBank/DDBJ whole genome shotgun (WGS) entry which is preliminary data.</text>
</comment>
<name>A0AAV5T6N9_9BILA</name>
<protein>
    <submittedName>
        <fullName evidence="2">Uncharacterized protein</fullName>
    </submittedName>
</protein>
<dbReference type="AlphaFoldDB" id="A0AAV5T6N9"/>
<reference evidence="2" key="1">
    <citation type="submission" date="2023-10" db="EMBL/GenBank/DDBJ databases">
        <title>Genome assembly of Pristionchus species.</title>
        <authorList>
            <person name="Yoshida K."/>
            <person name="Sommer R.J."/>
        </authorList>
    </citation>
    <scope>NUCLEOTIDE SEQUENCE</scope>
    <source>
        <strain evidence="2">RS0144</strain>
    </source>
</reference>